<keyword evidence="4" id="KW-1185">Reference proteome</keyword>
<feature type="region of interest" description="Disordered" evidence="1">
    <location>
        <begin position="186"/>
        <end position="215"/>
    </location>
</feature>
<dbReference type="InterPro" id="IPR013766">
    <property type="entry name" value="Thioredoxin_domain"/>
</dbReference>
<evidence type="ECO:0000313" key="3">
    <source>
        <dbReference type="EMBL" id="KAG0582773.1"/>
    </source>
</evidence>
<dbReference type="AlphaFoldDB" id="A0A8T0IK04"/>
<name>A0A8T0IK04_CERPU</name>
<comment type="caution">
    <text evidence="3">The sequence shown here is derived from an EMBL/GenBank/DDBJ whole genome shotgun (WGS) entry which is preliminary data.</text>
</comment>
<protein>
    <recommendedName>
        <fullName evidence="2">Thioredoxin domain-containing protein</fullName>
    </recommendedName>
</protein>
<dbReference type="Proteomes" id="UP000822688">
    <property type="component" value="Chromosome 3"/>
</dbReference>
<dbReference type="Pfam" id="PF00085">
    <property type="entry name" value="Thioredoxin"/>
    <property type="match status" value="1"/>
</dbReference>
<accession>A0A8T0IK04</accession>
<reference evidence="3" key="1">
    <citation type="submission" date="2020-06" db="EMBL/GenBank/DDBJ databases">
        <title>WGS assembly of Ceratodon purpureus strain R40.</title>
        <authorList>
            <person name="Carey S.B."/>
            <person name="Jenkins J."/>
            <person name="Shu S."/>
            <person name="Lovell J.T."/>
            <person name="Sreedasyam A."/>
            <person name="Maumus F."/>
            <person name="Tiley G.P."/>
            <person name="Fernandez-Pozo N."/>
            <person name="Barry K."/>
            <person name="Chen C."/>
            <person name="Wang M."/>
            <person name="Lipzen A."/>
            <person name="Daum C."/>
            <person name="Saski C.A."/>
            <person name="Payton A.C."/>
            <person name="Mcbreen J.C."/>
            <person name="Conrad R.E."/>
            <person name="Kollar L.M."/>
            <person name="Olsson S."/>
            <person name="Huttunen S."/>
            <person name="Landis J.B."/>
            <person name="Wickett N.J."/>
            <person name="Johnson M.G."/>
            <person name="Rensing S.A."/>
            <person name="Grimwood J."/>
            <person name="Schmutz J."/>
            <person name="Mcdaniel S.F."/>
        </authorList>
    </citation>
    <scope>NUCLEOTIDE SEQUENCE</scope>
    <source>
        <strain evidence="3">R40</strain>
    </source>
</reference>
<evidence type="ECO:0000313" key="4">
    <source>
        <dbReference type="Proteomes" id="UP000822688"/>
    </source>
</evidence>
<dbReference type="Gene3D" id="3.40.30.10">
    <property type="entry name" value="Glutaredoxin"/>
    <property type="match status" value="1"/>
</dbReference>
<dbReference type="InterPro" id="IPR036249">
    <property type="entry name" value="Thioredoxin-like_sf"/>
</dbReference>
<dbReference type="CDD" id="cd02989">
    <property type="entry name" value="Phd_like_TxnDC9"/>
    <property type="match status" value="1"/>
</dbReference>
<dbReference type="EMBL" id="CM026423">
    <property type="protein sequence ID" value="KAG0582773.1"/>
    <property type="molecule type" value="Genomic_DNA"/>
</dbReference>
<dbReference type="SUPFAM" id="SSF52833">
    <property type="entry name" value="Thioredoxin-like"/>
    <property type="match status" value="1"/>
</dbReference>
<dbReference type="PANTHER" id="PTHR21148">
    <property type="entry name" value="THIOREDOXIN DOMAIN-CONTAINING PROTEIN 9"/>
    <property type="match status" value="1"/>
</dbReference>
<evidence type="ECO:0000259" key="2">
    <source>
        <dbReference type="Pfam" id="PF00085"/>
    </source>
</evidence>
<proteinExistence type="predicted"/>
<organism evidence="3 4">
    <name type="scientific">Ceratodon purpureus</name>
    <name type="common">Fire moss</name>
    <name type="synonym">Dicranum purpureum</name>
    <dbReference type="NCBI Taxonomy" id="3225"/>
    <lineage>
        <taxon>Eukaryota</taxon>
        <taxon>Viridiplantae</taxon>
        <taxon>Streptophyta</taxon>
        <taxon>Embryophyta</taxon>
        <taxon>Bryophyta</taxon>
        <taxon>Bryophytina</taxon>
        <taxon>Bryopsida</taxon>
        <taxon>Dicranidae</taxon>
        <taxon>Pseudoditrichales</taxon>
        <taxon>Ditrichaceae</taxon>
        <taxon>Ceratodon</taxon>
    </lineage>
</organism>
<sequence length="215" mass="24589">MAAPVAIQKALEDSLATVAKAVEDQLDDELAKLDKLEEDDLEKLRERRIQQMKKQATMRQQWLAQGHGDYQEIFSEKDFFAKVKTSDRVVCHFYRENWPCKVMDKHLLDLSKQHLETKFLKINAEKSPFLTERLKIFMLPTLALVKKGKVEDYVVGFDELGGKDDFSTEELEDRLAKSAVLHGPEGRVMRPVAAQAKRSVRQGSSSYGDNSDDED</sequence>
<feature type="domain" description="Thioredoxin" evidence="2">
    <location>
        <begin position="74"/>
        <end position="157"/>
    </location>
</feature>
<evidence type="ECO:0000256" key="1">
    <source>
        <dbReference type="SAM" id="MobiDB-lite"/>
    </source>
</evidence>
<gene>
    <name evidence="3" type="ORF">KC19_3G085000</name>
</gene>